<accession>A0A0D2H927</accession>
<dbReference type="AlphaFoldDB" id="A0A0D2H927"/>
<keyword evidence="2" id="KW-0285">Flavoprotein</keyword>
<dbReference type="RefSeq" id="XP_013274109.1">
    <property type="nucleotide sequence ID" value="XM_013418655.1"/>
</dbReference>
<dbReference type="GO" id="GO:0004497">
    <property type="term" value="F:monooxygenase activity"/>
    <property type="evidence" value="ECO:0007669"/>
    <property type="project" value="UniProtKB-KW"/>
</dbReference>
<evidence type="ECO:0000256" key="5">
    <source>
        <dbReference type="ARBA" id="ARBA00023033"/>
    </source>
</evidence>
<dbReference type="PANTHER" id="PTHR47178">
    <property type="entry name" value="MONOOXYGENASE, FAD-BINDING"/>
    <property type="match status" value="1"/>
</dbReference>
<keyword evidence="5" id="KW-0503">Monooxygenase</keyword>
<gene>
    <name evidence="7" type="ORF">Z518_04949</name>
</gene>
<dbReference type="Pfam" id="PF01494">
    <property type="entry name" value="FAD_binding_3"/>
    <property type="match status" value="1"/>
</dbReference>
<dbReference type="InterPro" id="IPR002938">
    <property type="entry name" value="FAD-bd"/>
</dbReference>
<dbReference type="GeneID" id="25293020"/>
<feature type="domain" description="FAD-binding" evidence="6">
    <location>
        <begin position="123"/>
        <end position="370"/>
    </location>
</feature>
<dbReference type="InterPro" id="IPR036188">
    <property type="entry name" value="FAD/NAD-bd_sf"/>
</dbReference>
<dbReference type="PANTHER" id="PTHR47178:SF2">
    <property type="entry name" value="FAD-BINDING DOMAIN-CONTAINING PROTEIN"/>
    <property type="match status" value="1"/>
</dbReference>
<evidence type="ECO:0000313" key="7">
    <source>
        <dbReference type="EMBL" id="KIX06973.1"/>
    </source>
</evidence>
<keyword evidence="3" id="KW-0274">FAD</keyword>
<evidence type="ECO:0000259" key="6">
    <source>
        <dbReference type="Pfam" id="PF01494"/>
    </source>
</evidence>
<evidence type="ECO:0000256" key="1">
    <source>
        <dbReference type="ARBA" id="ARBA00001974"/>
    </source>
</evidence>
<dbReference type="VEuPathDB" id="FungiDB:Z518_04949"/>
<name>A0A0D2H927_9EURO</name>
<dbReference type="EMBL" id="KN847477">
    <property type="protein sequence ID" value="KIX06973.1"/>
    <property type="molecule type" value="Genomic_DNA"/>
</dbReference>
<dbReference type="PRINTS" id="PR00420">
    <property type="entry name" value="RNGMNOXGNASE"/>
</dbReference>
<organism evidence="7 8">
    <name type="scientific">Rhinocladiella mackenziei CBS 650.93</name>
    <dbReference type="NCBI Taxonomy" id="1442369"/>
    <lineage>
        <taxon>Eukaryota</taxon>
        <taxon>Fungi</taxon>
        <taxon>Dikarya</taxon>
        <taxon>Ascomycota</taxon>
        <taxon>Pezizomycotina</taxon>
        <taxon>Eurotiomycetes</taxon>
        <taxon>Chaetothyriomycetidae</taxon>
        <taxon>Chaetothyriales</taxon>
        <taxon>Herpotrichiellaceae</taxon>
        <taxon>Rhinocladiella</taxon>
    </lineage>
</organism>
<dbReference type="Gene3D" id="3.50.50.60">
    <property type="entry name" value="FAD/NAD(P)-binding domain"/>
    <property type="match status" value="1"/>
</dbReference>
<comment type="cofactor">
    <cofactor evidence="1">
        <name>FAD</name>
        <dbReference type="ChEBI" id="CHEBI:57692"/>
    </cofactor>
</comment>
<sequence length="416" mass="45377">MGSCDGFRVLIIGAGACGLAIAQGLQKGGIPYTIFERDSAEDFWDKTRDWGMLLHWGRGFLMKTLPADLQARFDETLADPAYDGTEGVPIPHVNGKTGEVMARIAMPGMVRVSRKKLRAFLTSKRDLDISFKKKLVSVESTGSTVTATFEDGSTERGHLIVGCDGSRSKVREYLVGPEAAKPSDTGMTIINHAASCFTAEQARLFRKYHPVATCFYDPEVSGIFLLTILDASNAEKPETWSFQIHHAWWGAPTAADLKDPKARLQFFRERSSRICEPFSTAAAALPDDTVLPADPGQQWSTIPWDNHNGTVTIAGDAAHSMLPNRGQGLNNAMQDAAEIVDAVKLAASGQSSLKEVVTAYEERMRPRGTRDVALSLETASKLFVAELKESPMFKVGLQKMDGQKVVRAPNAVQLTD</sequence>
<evidence type="ECO:0000256" key="2">
    <source>
        <dbReference type="ARBA" id="ARBA00022630"/>
    </source>
</evidence>
<reference evidence="7 8" key="1">
    <citation type="submission" date="2015-01" db="EMBL/GenBank/DDBJ databases">
        <title>The Genome Sequence of Rhinocladiella mackenzie CBS 650.93.</title>
        <authorList>
            <consortium name="The Broad Institute Genomics Platform"/>
            <person name="Cuomo C."/>
            <person name="de Hoog S."/>
            <person name="Gorbushina A."/>
            <person name="Stielow B."/>
            <person name="Teixiera M."/>
            <person name="Abouelleil A."/>
            <person name="Chapman S.B."/>
            <person name="Priest M."/>
            <person name="Young S.K."/>
            <person name="Wortman J."/>
            <person name="Nusbaum C."/>
            <person name="Birren B."/>
        </authorList>
    </citation>
    <scope>NUCLEOTIDE SEQUENCE [LARGE SCALE GENOMIC DNA]</scope>
    <source>
        <strain evidence="7 8">CBS 650.93</strain>
    </source>
</reference>
<dbReference type="OrthoDB" id="47494at2759"/>
<keyword evidence="4" id="KW-0560">Oxidoreductase</keyword>
<dbReference type="STRING" id="1442369.A0A0D2H927"/>
<evidence type="ECO:0000256" key="4">
    <source>
        <dbReference type="ARBA" id="ARBA00023002"/>
    </source>
</evidence>
<dbReference type="HOGENOM" id="CLU_009665_3_2_1"/>
<dbReference type="SUPFAM" id="SSF51905">
    <property type="entry name" value="FAD/NAD(P)-binding domain"/>
    <property type="match status" value="1"/>
</dbReference>
<protein>
    <recommendedName>
        <fullName evidence="6">FAD-binding domain-containing protein</fullName>
    </recommendedName>
</protein>
<dbReference type="Proteomes" id="UP000053617">
    <property type="component" value="Unassembled WGS sequence"/>
</dbReference>
<evidence type="ECO:0000313" key="8">
    <source>
        <dbReference type="Proteomes" id="UP000053617"/>
    </source>
</evidence>
<proteinExistence type="predicted"/>
<keyword evidence="8" id="KW-1185">Reference proteome</keyword>
<evidence type="ECO:0000256" key="3">
    <source>
        <dbReference type="ARBA" id="ARBA00022827"/>
    </source>
</evidence>
<dbReference type="GO" id="GO:0071949">
    <property type="term" value="F:FAD binding"/>
    <property type="evidence" value="ECO:0007669"/>
    <property type="project" value="InterPro"/>
</dbReference>